<evidence type="ECO:0000313" key="3">
    <source>
        <dbReference type="Proteomes" id="UP000549394"/>
    </source>
</evidence>
<comment type="caution">
    <text evidence="2">The sequence shown here is derived from an EMBL/GenBank/DDBJ whole genome shotgun (WGS) entry which is preliminary data.</text>
</comment>
<feature type="region of interest" description="Disordered" evidence="1">
    <location>
        <begin position="97"/>
        <end position="127"/>
    </location>
</feature>
<dbReference type="EMBL" id="CAJFCJ010000013">
    <property type="protein sequence ID" value="CAD5121060.1"/>
    <property type="molecule type" value="Genomic_DNA"/>
</dbReference>
<evidence type="ECO:0000256" key="1">
    <source>
        <dbReference type="SAM" id="MobiDB-lite"/>
    </source>
</evidence>
<reference evidence="2 3" key="1">
    <citation type="submission" date="2020-08" db="EMBL/GenBank/DDBJ databases">
        <authorList>
            <person name="Hejnol A."/>
        </authorList>
    </citation>
    <scope>NUCLEOTIDE SEQUENCE [LARGE SCALE GENOMIC DNA]</scope>
</reference>
<dbReference type="AlphaFoldDB" id="A0A7I8VYV6"/>
<keyword evidence="3" id="KW-1185">Reference proteome</keyword>
<gene>
    <name evidence="2" type="ORF">DGYR_LOCUS9058</name>
</gene>
<sequence>MSNFNKEDFSDSKLGGYNFILSKFNGVKLNDNPPEPQPVVKLKKKEVPQIPKKSLLQRIRLNRSVDCSGIIRTTEVGTERAPRQVFQHQEEKRTLLKYGTRKAHSVEVHSRKESDDDTGSSASESSYSPFKKLATYHEIAEVCDYRKGVIVQRRTERLDSDGRLRQILGQSKPGETTLLIIPVKCETDLFDASDIIVKKEESHRSLSIDLHLSPDFLQEKVMVRCVSGGKRITVTAFKQEPLGDGSKYVRRYSQYYELPHAINYDLKVNLKDNGDLNVQGQLKGLDRAHTS</sequence>
<proteinExistence type="predicted"/>
<protein>
    <submittedName>
        <fullName evidence="2">Uncharacterized protein</fullName>
    </submittedName>
</protein>
<feature type="compositionally biased region" description="Basic and acidic residues" evidence="1">
    <location>
        <begin position="104"/>
        <end position="114"/>
    </location>
</feature>
<organism evidence="2 3">
    <name type="scientific">Dimorphilus gyrociliatus</name>
    <dbReference type="NCBI Taxonomy" id="2664684"/>
    <lineage>
        <taxon>Eukaryota</taxon>
        <taxon>Metazoa</taxon>
        <taxon>Spiralia</taxon>
        <taxon>Lophotrochozoa</taxon>
        <taxon>Annelida</taxon>
        <taxon>Polychaeta</taxon>
        <taxon>Polychaeta incertae sedis</taxon>
        <taxon>Dinophilidae</taxon>
        <taxon>Dimorphilus</taxon>
    </lineage>
</organism>
<accession>A0A7I8VYV6</accession>
<dbReference type="Proteomes" id="UP000549394">
    <property type="component" value="Unassembled WGS sequence"/>
</dbReference>
<evidence type="ECO:0000313" key="2">
    <source>
        <dbReference type="EMBL" id="CAD5121060.1"/>
    </source>
</evidence>
<name>A0A7I8VYV6_9ANNE</name>